<sequence>ISPMLLVTLRWLGVVILIGIFANRYIRAEWYILRRHLPYVGAMGALGFTAFNALFYVAAHTTTAINIGIIQGAIPVFVLIGAFLVHRTKVTLLQFSGVILTMLGVAIVASAGSIERLASMAISRGDGLMMIACSLYAGYAVGLLKRPVVSSMALFTAIAACAFLASVPLVTVEALLGHLQWPTLTGWVIVALITLFPSFLAQIFFIKGVDLIGPGRAGVFVNLVPVFASILAVILIGESFEGFHAIALSAVLGGIWVSERGKSRSPRNNDGRQGR</sequence>
<evidence type="ECO:0000313" key="8">
    <source>
        <dbReference type="EMBL" id="GAF89201.1"/>
    </source>
</evidence>
<feature type="transmembrane region" description="Helical" evidence="6">
    <location>
        <begin position="151"/>
        <end position="172"/>
    </location>
</feature>
<feature type="transmembrane region" description="Helical" evidence="6">
    <location>
        <begin position="126"/>
        <end position="144"/>
    </location>
</feature>
<evidence type="ECO:0000256" key="3">
    <source>
        <dbReference type="ARBA" id="ARBA00022692"/>
    </source>
</evidence>
<feature type="transmembrane region" description="Helical" evidence="6">
    <location>
        <begin position="6"/>
        <end position="25"/>
    </location>
</feature>
<dbReference type="PANTHER" id="PTHR32322:SF18">
    <property type="entry name" value="S-ADENOSYLMETHIONINE_S-ADENOSYLHOMOCYSTEINE TRANSPORTER"/>
    <property type="match status" value="1"/>
</dbReference>
<name>X0TPM0_9ZZZZ</name>
<evidence type="ECO:0000256" key="6">
    <source>
        <dbReference type="SAM" id="Phobius"/>
    </source>
</evidence>
<dbReference type="InterPro" id="IPR050638">
    <property type="entry name" value="AA-Vitamin_Transporters"/>
</dbReference>
<dbReference type="GO" id="GO:0005886">
    <property type="term" value="C:plasma membrane"/>
    <property type="evidence" value="ECO:0007669"/>
    <property type="project" value="UniProtKB-SubCell"/>
</dbReference>
<evidence type="ECO:0000256" key="5">
    <source>
        <dbReference type="ARBA" id="ARBA00023136"/>
    </source>
</evidence>
<comment type="caution">
    <text evidence="8">The sequence shown here is derived from an EMBL/GenBank/DDBJ whole genome shotgun (WGS) entry which is preliminary data.</text>
</comment>
<feature type="transmembrane region" description="Helical" evidence="6">
    <location>
        <begin position="37"/>
        <end position="58"/>
    </location>
</feature>
<organism evidence="8">
    <name type="scientific">marine sediment metagenome</name>
    <dbReference type="NCBI Taxonomy" id="412755"/>
    <lineage>
        <taxon>unclassified sequences</taxon>
        <taxon>metagenomes</taxon>
        <taxon>ecological metagenomes</taxon>
    </lineage>
</organism>
<proteinExistence type="predicted"/>
<evidence type="ECO:0000256" key="1">
    <source>
        <dbReference type="ARBA" id="ARBA00004651"/>
    </source>
</evidence>
<evidence type="ECO:0000259" key="7">
    <source>
        <dbReference type="Pfam" id="PF00892"/>
    </source>
</evidence>
<evidence type="ECO:0000256" key="2">
    <source>
        <dbReference type="ARBA" id="ARBA00022475"/>
    </source>
</evidence>
<keyword evidence="3 6" id="KW-0812">Transmembrane</keyword>
<dbReference type="Pfam" id="PF00892">
    <property type="entry name" value="EamA"/>
    <property type="match status" value="2"/>
</dbReference>
<reference evidence="8" key="1">
    <citation type="journal article" date="2014" name="Front. Microbiol.">
        <title>High frequency of phylogenetically diverse reductive dehalogenase-homologous genes in deep subseafloor sedimentary metagenomes.</title>
        <authorList>
            <person name="Kawai M."/>
            <person name="Futagami T."/>
            <person name="Toyoda A."/>
            <person name="Takaki Y."/>
            <person name="Nishi S."/>
            <person name="Hori S."/>
            <person name="Arai W."/>
            <person name="Tsubouchi T."/>
            <person name="Morono Y."/>
            <person name="Uchiyama I."/>
            <person name="Ito T."/>
            <person name="Fujiyama A."/>
            <person name="Inagaki F."/>
            <person name="Takami H."/>
        </authorList>
    </citation>
    <scope>NUCLEOTIDE SEQUENCE</scope>
    <source>
        <strain evidence="8">Expedition CK06-06</strain>
    </source>
</reference>
<feature type="domain" description="EamA" evidence="7">
    <location>
        <begin position="1"/>
        <end position="108"/>
    </location>
</feature>
<feature type="transmembrane region" description="Helical" evidence="6">
    <location>
        <begin position="242"/>
        <end position="258"/>
    </location>
</feature>
<evidence type="ECO:0000256" key="4">
    <source>
        <dbReference type="ARBA" id="ARBA00022989"/>
    </source>
</evidence>
<feature type="transmembrane region" description="Helical" evidence="6">
    <location>
        <begin position="184"/>
        <end position="205"/>
    </location>
</feature>
<keyword evidence="4 6" id="KW-1133">Transmembrane helix</keyword>
<feature type="domain" description="EamA" evidence="7">
    <location>
        <begin position="125"/>
        <end position="257"/>
    </location>
</feature>
<feature type="transmembrane region" description="Helical" evidence="6">
    <location>
        <begin position="92"/>
        <end position="114"/>
    </location>
</feature>
<comment type="subcellular location">
    <subcellularLocation>
        <location evidence="1">Cell membrane</location>
        <topology evidence="1">Multi-pass membrane protein</topology>
    </subcellularLocation>
</comment>
<gene>
    <name evidence="8" type="ORF">S01H1_29308</name>
</gene>
<accession>X0TPM0</accession>
<feature type="transmembrane region" description="Helical" evidence="6">
    <location>
        <begin position="217"/>
        <end position="236"/>
    </location>
</feature>
<keyword evidence="2" id="KW-1003">Cell membrane</keyword>
<dbReference type="InterPro" id="IPR000620">
    <property type="entry name" value="EamA_dom"/>
</dbReference>
<protein>
    <recommendedName>
        <fullName evidence="7">EamA domain-containing protein</fullName>
    </recommendedName>
</protein>
<feature type="non-terminal residue" evidence="8">
    <location>
        <position position="1"/>
    </location>
</feature>
<feature type="transmembrane region" description="Helical" evidence="6">
    <location>
        <begin position="64"/>
        <end position="85"/>
    </location>
</feature>
<keyword evidence="5 6" id="KW-0472">Membrane</keyword>
<dbReference type="EMBL" id="BARS01017963">
    <property type="protein sequence ID" value="GAF89201.1"/>
    <property type="molecule type" value="Genomic_DNA"/>
</dbReference>
<dbReference type="AlphaFoldDB" id="X0TPM0"/>
<dbReference type="SUPFAM" id="SSF103481">
    <property type="entry name" value="Multidrug resistance efflux transporter EmrE"/>
    <property type="match status" value="2"/>
</dbReference>
<dbReference type="InterPro" id="IPR037185">
    <property type="entry name" value="EmrE-like"/>
</dbReference>
<dbReference type="PANTHER" id="PTHR32322">
    <property type="entry name" value="INNER MEMBRANE TRANSPORTER"/>
    <property type="match status" value="1"/>
</dbReference>